<dbReference type="RefSeq" id="WP_377498212.1">
    <property type="nucleotide sequence ID" value="NZ_JBHMDO010000034.1"/>
</dbReference>
<dbReference type="InterPro" id="IPR003660">
    <property type="entry name" value="HAMP_dom"/>
</dbReference>
<feature type="domain" description="Histidine kinase" evidence="14">
    <location>
        <begin position="274"/>
        <end position="475"/>
    </location>
</feature>
<feature type="transmembrane region" description="Helical" evidence="13">
    <location>
        <begin position="176"/>
        <end position="195"/>
    </location>
</feature>
<gene>
    <name evidence="16" type="ORF">ACFFSY_22315</name>
</gene>
<dbReference type="SUPFAM" id="SSF158472">
    <property type="entry name" value="HAMP domain-like"/>
    <property type="match status" value="1"/>
</dbReference>
<organism evidence="16 17">
    <name type="scientific">Paenibacillus aurantiacus</name>
    <dbReference type="NCBI Taxonomy" id="1936118"/>
    <lineage>
        <taxon>Bacteria</taxon>
        <taxon>Bacillati</taxon>
        <taxon>Bacillota</taxon>
        <taxon>Bacilli</taxon>
        <taxon>Bacillales</taxon>
        <taxon>Paenibacillaceae</taxon>
        <taxon>Paenibacillus</taxon>
    </lineage>
</organism>
<keyword evidence="8 16" id="KW-0418">Kinase</keyword>
<evidence type="ECO:0000256" key="7">
    <source>
        <dbReference type="ARBA" id="ARBA00022741"/>
    </source>
</evidence>
<evidence type="ECO:0000256" key="3">
    <source>
        <dbReference type="ARBA" id="ARBA00012438"/>
    </source>
</evidence>
<evidence type="ECO:0000256" key="5">
    <source>
        <dbReference type="ARBA" id="ARBA00022553"/>
    </source>
</evidence>
<dbReference type="InterPro" id="IPR003594">
    <property type="entry name" value="HATPase_dom"/>
</dbReference>
<evidence type="ECO:0000256" key="12">
    <source>
        <dbReference type="SAM" id="Coils"/>
    </source>
</evidence>
<dbReference type="SMART" id="SM00387">
    <property type="entry name" value="HATPase_c"/>
    <property type="match status" value="1"/>
</dbReference>
<keyword evidence="13" id="KW-0812">Transmembrane</keyword>
<evidence type="ECO:0000256" key="1">
    <source>
        <dbReference type="ARBA" id="ARBA00000085"/>
    </source>
</evidence>
<keyword evidence="9" id="KW-0067">ATP-binding</keyword>
<comment type="subcellular location">
    <subcellularLocation>
        <location evidence="2">Cell membrane</location>
        <topology evidence="2">Multi-pass membrane protein</topology>
    </subcellularLocation>
</comment>
<dbReference type="EC" id="2.7.13.3" evidence="3"/>
<evidence type="ECO:0000313" key="16">
    <source>
        <dbReference type="EMBL" id="MFB9328679.1"/>
    </source>
</evidence>
<keyword evidence="13" id="KW-1133">Transmembrane helix</keyword>
<dbReference type="Pfam" id="PF06580">
    <property type="entry name" value="His_kinase"/>
    <property type="match status" value="1"/>
</dbReference>
<dbReference type="PROSITE" id="PS50885">
    <property type="entry name" value="HAMP"/>
    <property type="match status" value="1"/>
</dbReference>
<evidence type="ECO:0000256" key="10">
    <source>
        <dbReference type="ARBA" id="ARBA00023012"/>
    </source>
</evidence>
<dbReference type="PROSITE" id="PS50109">
    <property type="entry name" value="HIS_KIN"/>
    <property type="match status" value="1"/>
</dbReference>
<evidence type="ECO:0000313" key="17">
    <source>
        <dbReference type="Proteomes" id="UP001589747"/>
    </source>
</evidence>
<dbReference type="InterPro" id="IPR050640">
    <property type="entry name" value="Bact_2-comp_sensor_kinase"/>
</dbReference>
<dbReference type="InterPro" id="IPR005467">
    <property type="entry name" value="His_kinase_dom"/>
</dbReference>
<feature type="domain" description="HAMP" evidence="15">
    <location>
        <begin position="197"/>
        <end position="250"/>
    </location>
</feature>
<dbReference type="SMART" id="SM00304">
    <property type="entry name" value="HAMP"/>
    <property type="match status" value="1"/>
</dbReference>
<dbReference type="PANTHER" id="PTHR34220:SF7">
    <property type="entry name" value="SENSOR HISTIDINE KINASE YPDA"/>
    <property type="match status" value="1"/>
</dbReference>
<evidence type="ECO:0000256" key="13">
    <source>
        <dbReference type="SAM" id="Phobius"/>
    </source>
</evidence>
<dbReference type="Gene3D" id="3.30.565.10">
    <property type="entry name" value="Histidine kinase-like ATPase, C-terminal domain"/>
    <property type="match status" value="1"/>
</dbReference>
<dbReference type="EMBL" id="JBHMDO010000034">
    <property type="protein sequence ID" value="MFB9328679.1"/>
    <property type="molecule type" value="Genomic_DNA"/>
</dbReference>
<keyword evidence="10" id="KW-0902">Two-component regulatory system</keyword>
<accession>A0ABV5KTW6</accession>
<dbReference type="CDD" id="cd06225">
    <property type="entry name" value="HAMP"/>
    <property type="match status" value="1"/>
</dbReference>
<keyword evidence="11 13" id="KW-0472">Membrane</keyword>
<keyword evidence="12" id="KW-0175">Coiled coil</keyword>
<dbReference type="Gene3D" id="6.10.340.10">
    <property type="match status" value="1"/>
</dbReference>
<evidence type="ECO:0000256" key="6">
    <source>
        <dbReference type="ARBA" id="ARBA00022679"/>
    </source>
</evidence>
<dbReference type="InterPro" id="IPR010559">
    <property type="entry name" value="Sig_transdc_His_kin_internal"/>
</dbReference>
<sequence>MSIHKKMFIFIPMLVLLMSFVSYFLFNSSRNVQESYSLMMNRVLLYKQVSRESKEVMRYLNRYVIQLDAESYSDLDRHTKLLRELRDEIGRLERNKTNALQVENYLNMMDTFLDQSWELLSNMDQDSRMKAGAYIQAEQTAGFIGEDGQALVDLELEHYRPVYEDIMQANKRINELGVYLVFTVALLSFVIALWLSTSISIPIRRLVLTAKQISKGRLDTKAPELRTGDEIGILAQTFNQMLDNMQDLMAKNVQSVEKERLVKELELKMLQSQINPHFLFNTLNAIAKLAYIEGAEKTSDLTVSVSRLLRYNLQKLDHPVTLRDEVEHAMEYVAIQKARFRERIRFVTDIDGDALEQTVPCLTLQPILENAVIHGIEDMEEGAELKLGIHMEDAHITVEISDNGAGMDERNRLKLLDSLAEDAPAPHRGKRETTGLGTANVFKRLHLFYDGMQRIEIESELGEGTTVRFILPARLDVSHKGAEEVSHV</sequence>
<evidence type="ECO:0000256" key="11">
    <source>
        <dbReference type="ARBA" id="ARBA00023136"/>
    </source>
</evidence>
<feature type="transmembrane region" description="Helical" evidence="13">
    <location>
        <begin position="7"/>
        <end position="26"/>
    </location>
</feature>
<evidence type="ECO:0000256" key="4">
    <source>
        <dbReference type="ARBA" id="ARBA00022475"/>
    </source>
</evidence>
<dbReference type="Pfam" id="PF02518">
    <property type="entry name" value="HATPase_c"/>
    <property type="match status" value="1"/>
</dbReference>
<keyword evidence="17" id="KW-1185">Reference proteome</keyword>
<dbReference type="PANTHER" id="PTHR34220">
    <property type="entry name" value="SENSOR HISTIDINE KINASE YPDA"/>
    <property type="match status" value="1"/>
</dbReference>
<comment type="catalytic activity">
    <reaction evidence="1">
        <text>ATP + protein L-histidine = ADP + protein N-phospho-L-histidine.</text>
        <dbReference type="EC" id="2.7.13.3"/>
    </reaction>
</comment>
<protein>
    <recommendedName>
        <fullName evidence="3">histidine kinase</fullName>
        <ecNumber evidence="3">2.7.13.3</ecNumber>
    </recommendedName>
</protein>
<dbReference type="GO" id="GO:0004673">
    <property type="term" value="F:protein histidine kinase activity"/>
    <property type="evidence" value="ECO:0007669"/>
    <property type="project" value="UniProtKB-EC"/>
</dbReference>
<dbReference type="InterPro" id="IPR036890">
    <property type="entry name" value="HATPase_C_sf"/>
</dbReference>
<dbReference type="Proteomes" id="UP001589747">
    <property type="component" value="Unassembled WGS sequence"/>
</dbReference>
<dbReference type="SUPFAM" id="SSF55874">
    <property type="entry name" value="ATPase domain of HSP90 chaperone/DNA topoisomerase II/histidine kinase"/>
    <property type="match status" value="1"/>
</dbReference>
<comment type="caution">
    <text evidence="16">The sequence shown here is derived from an EMBL/GenBank/DDBJ whole genome shotgun (WGS) entry which is preliminary data.</text>
</comment>
<proteinExistence type="predicted"/>
<evidence type="ECO:0000259" key="15">
    <source>
        <dbReference type="PROSITE" id="PS50885"/>
    </source>
</evidence>
<feature type="coiled-coil region" evidence="12">
    <location>
        <begin position="75"/>
        <end position="102"/>
    </location>
</feature>
<keyword evidence="7" id="KW-0547">Nucleotide-binding</keyword>
<keyword evidence="5" id="KW-0597">Phosphoprotein</keyword>
<evidence type="ECO:0000259" key="14">
    <source>
        <dbReference type="PROSITE" id="PS50109"/>
    </source>
</evidence>
<reference evidence="16 17" key="1">
    <citation type="submission" date="2024-09" db="EMBL/GenBank/DDBJ databases">
        <authorList>
            <person name="Sun Q."/>
            <person name="Mori K."/>
        </authorList>
    </citation>
    <scope>NUCLEOTIDE SEQUENCE [LARGE SCALE GENOMIC DNA]</scope>
    <source>
        <strain evidence="16 17">TISTR 2452</strain>
    </source>
</reference>
<name>A0ABV5KTW6_9BACL</name>
<evidence type="ECO:0000256" key="9">
    <source>
        <dbReference type="ARBA" id="ARBA00022840"/>
    </source>
</evidence>
<dbReference type="Pfam" id="PF00672">
    <property type="entry name" value="HAMP"/>
    <property type="match status" value="1"/>
</dbReference>
<evidence type="ECO:0000256" key="2">
    <source>
        <dbReference type="ARBA" id="ARBA00004651"/>
    </source>
</evidence>
<keyword evidence="4" id="KW-1003">Cell membrane</keyword>
<keyword evidence="6 16" id="KW-0808">Transferase</keyword>
<evidence type="ECO:0000256" key="8">
    <source>
        <dbReference type="ARBA" id="ARBA00022777"/>
    </source>
</evidence>